<organism evidence="6 7">
    <name type="scientific">Staurois parvus</name>
    <dbReference type="NCBI Taxonomy" id="386267"/>
    <lineage>
        <taxon>Eukaryota</taxon>
        <taxon>Metazoa</taxon>
        <taxon>Chordata</taxon>
        <taxon>Craniata</taxon>
        <taxon>Vertebrata</taxon>
        <taxon>Euteleostomi</taxon>
        <taxon>Amphibia</taxon>
        <taxon>Batrachia</taxon>
        <taxon>Anura</taxon>
        <taxon>Neobatrachia</taxon>
        <taxon>Ranoidea</taxon>
        <taxon>Ranidae</taxon>
        <taxon>Staurois</taxon>
    </lineage>
</organism>
<dbReference type="SUPFAM" id="SSF54403">
    <property type="entry name" value="Cystatin/monellin"/>
    <property type="match status" value="2"/>
</dbReference>
<comment type="caution">
    <text evidence="6">The sequence shown here is derived from an EMBL/GenBank/DDBJ whole genome shotgun (WGS) entry which is preliminary data.</text>
</comment>
<sequence length="223" mass="25381">MEPINSSHYPASRAANVAENYINYKMGTPHQLFERQQVTSASKESIAGVGNKYHLTFSIKDTLNKEPEIKSTAEVLYYSDKSCPPDVKFTLQTKPRNSTAAKDLEFYTRMINNKQPLVAEELPDKFGNVAPDMEPVRNLGIAAAGFVKWKNATEGTLYSMTVIKKVEQQMRDDTALEFHYSLLIHEMVTQEMIPFQMEVTWNPTEGLKIKNQKRLPKSNSEEN</sequence>
<dbReference type="Proteomes" id="UP001162483">
    <property type="component" value="Unassembled WGS sequence"/>
</dbReference>
<reference evidence="6" key="1">
    <citation type="submission" date="2023-05" db="EMBL/GenBank/DDBJ databases">
        <authorList>
            <person name="Stuckert A."/>
        </authorList>
    </citation>
    <scope>NUCLEOTIDE SEQUENCE</scope>
</reference>
<name>A0ABN9BHR8_9NEOB</name>
<dbReference type="Pfam" id="PF06907">
    <property type="entry name" value="LXN"/>
    <property type="match status" value="1"/>
</dbReference>
<gene>
    <name evidence="6" type="ORF">SPARVUS_LOCUS2937998</name>
</gene>
<dbReference type="InterPro" id="IPR049897">
    <property type="entry name" value="CYSTATIN_LXN"/>
</dbReference>
<keyword evidence="3" id="KW-0677">Repeat</keyword>
<evidence type="ECO:0000313" key="6">
    <source>
        <dbReference type="EMBL" id="CAI9547167.1"/>
    </source>
</evidence>
<dbReference type="EMBL" id="CATNWA010004159">
    <property type="protein sequence ID" value="CAI9547167.1"/>
    <property type="molecule type" value="Genomic_DNA"/>
</dbReference>
<dbReference type="PANTHER" id="PTHR28591:SF1">
    <property type="entry name" value="LATEXIN"/>
    <property type="match status" value="1"/>
</dbReference>
<dbReference type="Gene3D" id="3.10.450.10">
    <property type="match status" value="2"/>
</dbReference>
<comment type="similarity">
    <text evidence="1 4">Belongs to the protease inhibitor I47 (latexin) family.</text>
</comment>
<keyword evidence="2 4" id="KW-0646">Protease inhibitor</keyword>
<accession>A0ABN9BHR8</accession>
<feature type="domain" description="Cystatin LXN-type" evidence="5">
    <location>
        <begin position="118"/>
        <end position="222"/>
    </location>
</feature>
<evidence type="ECO:0000313" key="7">
    <source>
        <dbReference type="Proteomes" id="UP001162483"/>
    </source>
</evidence>
<evidence type="ECO:0000256" key="4">
    <source>
        <dbReference type="PROSITE-ProRule" id="PRU01377"/>
    </source>
</evidence>
<dbReference type="PANTHER" id="PTHR28591">
    <property type="entry name" value="LATEXIN"/>
    <property type="match status" value="1"/>
</dbReference>
<protein>
    <recommendedName>
        <fullName evidence="5">Cystatin LXN-type domain-containing protein</fullName>
    </recommendedName>
</protein>
<evidence type="ECO:0000256" key="3">
    <source>
        <dbReference type="ARBA" id="ARBA00022737"/>
    </source>
</evidence>
<keyword evidence="7" id="KW-1185">Reference proteome</keyword>
<dbReference type="InterPro" id="IPR046350">
    <property type="entry name" value="Cystatin_sf"/>
</dbReference>
<proteinExistence type="inferred from homology"/>
<evidence type="ECO:0000256" key="2">
    <source>
        <dbReference type="ARBA" id="ARBA00022690"/>
    </source>
</evidence>
<dbReference type="PROSITE" id="PS52033">
    <property type="entry name" value="CYSTATIN_LXN"/>
    <property type="match status" value="2"/>
</dbReference>
<feature type="domain" description="Cystatin LXN-type" evidence="5">
    <location>
        <begin position="1"/>
        <end position="99"/>
    </location>
</feature>
<evidence type="ECO:0000256" key="1">
    <source>
        <dbReference type="ARBA" id="ARBA00010083"/>
    </source>
</evidence>
<dbReference type="InterPro" id="IPR009684">
    <property type="entry name" value="Latexin"/>
</dbReference>
<evidence type="ECO:0000259" key="5">
    <source>
        <dbReference type="PROSITE" id="PS52033"/>
    </source>
</evidence>